<name>A0A158AGD4_9BURK</name>
<organism evidence="1 2">
    <name type="scientific">Caballeronia temeraria</name>
    <dbReference type="NCBI Taxonomy" id="1777137"/>
    <lineage>
        <taxon>Bacteria</taxon>
        <taxon>Pseudomonadati</taxon>
        <taxon>Pseudomonadota</taxon>
        <taxon>Betaproteobacteria</taxon>
        <taxon>Burkholderiales</taxon>
        <taxon>Burkholderiaceae</taxon>
        <taxon>Caballeronia</taxon>
    </lineage>
</organism>
<evidence type="ECO:0000313" key="2">
    <source>
        <dbReference type="Proteomes" id="UP000054624"/>
    </source>
</evidence>
<keyword evidence="2" id="KW-1185">Reference proteome</keyword>
<dbReference type="Proteomes" id="UP000054624">
    <property type="component" value="Unassembled WGS sequence"/>
</dbReference>
<gene>
    <name evidence="1" type="ORF">AWB76_02368</name>
</gene>
<dbReference type="EMBL" id="FCOI02000006">
    <property type="protein sequence ID" value="SAK56873.1"/>
    <property type="molecule type" value="Genomic_DNA"/>
</dbReference>
<evidence type="ECO:0000313" key="1">
    <source>
        <dbReference type="EMBL" id="SAK56873.1"/>
    </source>
</evidence>
<dbReference type="AlphaFoldDB" id="A0A158AGD4"/>
<accession>A0A158AGD4</accession>
<reference evidence="2" key="1">
    <citation type="submission" date="2016-01" db="EMBL/GenBank/DDBJ databases">
        <authorList>
            <person name="Peeters Charlotte."/>
        </authorList>
    </citation>
    <scope>NUCLEOTIDE SEQUENCE [LARGE SCALE GENOMIC DNA]</scope>
</reference>
<protein>
    <recommendedName>
        <fullName evidence="3">N-acetyltransferase domain-containing protein</fullName>
    </recommendedName>
</protein>
<evidence type="ECO:0008006" key="3">
    <source>
        <dbReference type="Google" id="ProtNLM"/>
    </source>
</evidence>
<sequence length="142" mass="15816">MTPTEMFVVARREDPCSPDAAALLDELDATMALFYGARGRGRLFHEDIHSARSTFLIVRTMNGFPLACGALRRSDYRVAEVAHLYSRAAKSGIGAVLLSRLEADAAAMGYNQLLLRTHKANRRRVLRAQWFPSGQSPIQRLL</sequence>
<dbReference type="SUPFAM" id="SSF55729">
    <property type="entry name" value="Acyl-CoA N-acyltransferases (Nat)"/>
    <property type="match status" value="1"/>
</dbReference>
<dbReference type="STRING" id="1777137.AWB76_02368"/>
<proteinExistence type="predicted"/>
<dbReference type="Gene3D" id="3.40.630.30">
    <property type="match status" value="1"/>
</dbReference>
<dbReference type="InterPro" id="IPR016181">
    <property type="entry name" value="Acyl_CoA_acyltransferase"/>
</dbReference>